<feature type="transmembrane region" description="Helical" evidence="1">
    <location>
        <begin position="122"/>
        <end position="143"/>
    </location>
</feature>
<dbReference type="RefSeq" id="WP_161894036.1">
    <property type="nucleotide sequence ID" value="NZ_BJOV01000002.1"/>
</dbReference>
<dbReference type="OrthoDB" id="4372124at2"/>
<feature type="transmembrane region" description="Helical" evidence="1">
    <location>
        <begin position="68"/>
        <end position="91"/>
    </location>
</feature>
<accession>A0A7I9V3V5</accession>
<dbReference type="AlphaFoldDB" id="A0A7I9V3V5"/>
<reference evidence="3" key="1">
    <citation type="submission" date="2019-06" db="EMBL/GenBank/DDBJ databases">
        <title>Gordonia isolated from sludge of a wastewater treatment plant.</title>
        <authorList>
            <person name="Tamura T."/>
            <person name="Aoyama K."/>
            <person name="Kang Y."/>
            <person name="Saito S."/>
            <person name="Akiyama N."/>
            <person name="Yazawa K."/>
            <person name="Gonoi T."/>
            <person name="Mikami Y."/>
        </authorList>
    </citation>
    <scope>NUCLEOTIDE SEQUENCE [LARGE SCALE GENOMIC DNA]</scope>
    <source>
        <strain evidence="3">NBRC 107696</strain>
    </source>
</reference>
<gene>
    <name evidence="2" type="ORF">nbrc107696_05420</name>
</gene>
<feature type="transmembrane region" description="Helical" evidence="1">
    <location>
        <begin position="150"/>
        <end position="167"/>
    </location>
</feature>
<protein>
    <submittedName>
        <fullName evidence="2">Uncharacterized protein</fullName>
    </submittedName>
</protein>
<name>A0A7I9V3V5_9ACTN</name>
<evidence type="ECO:0000313" key="3">
    <source>
        <dbReference type="Proteomes" id="UP000444960"/>
    </source>
</evidence>
<keyword evidence="1" id="KW-0472">Membrane</keyword>
<keyword evidence="1" id="KW-0812">Transmembrane</keyword>
<feature type="transmembrane region" description="Helical" evidence="1">
    <location>
        <begin position="6"/>
        <end position="23"/>
    </location>
</feature>
<dbReference type="Proteomes" id="UP000444960">
    <property type="component" value="Unassembled WGS sequence"/>
</dbReference>
<organism evidence="2 3">
    <name type="scientific">Gordonia spumicola</name>
    <dbReference type="NCBI Taxonomy" id="589161"/>
    <lineage>
        <taxon>Bacteria</taxon>
        <taxon>Bacillati</taxon>
        <taxon>Actinomycetota</taxon>
        <taxon>Actinomycetes</taxon>
        <taxon>Mycobacteriales</taxon>
        <taxon>Gordoniaceae</taxon>
        <taxon>Gordonia</taxon>
    </lineage>
</organism>
<comment type="caution">
    <text evidence="2">The sequence shown here is derived from an EMBL/GenBank/DDBJ whole genome shotgun (WGS) entry which is preliminary data.</text>
</comment>
<evidence type="ECO:0000313" key="2">
    <source>
        <dbReference type="EMBL" id="GEE00096.1"/>
    </source>
</evidence>
<dbReference type="EMBL" id="BJOV01000002">
    <property type="protein sequence ID" value="GEE00096.1"/>
    <property type="molecule type" value="Genomic_DNA"/>
</dbReference>
<feature type="transmembrane region" description="Helical" evidence="1">
    <location>
        <begin position="98"/>
        <end position="116"/>
    </location>
</feature>
<feature type="transmembrane region" description="Helical" evidence="1">
    <location>
        <begin position="179"/>
        <end position="201"/>
    </location>
</feature>
<feature type="transmembrane region" description="Helical" evidence="1">
    <location>
        <begin position="35"/>
        <end position="56"/>
    </location>
</feature>
<proteinExistence type="predicted"/>
<keyword evidence="3" id="KW-1185">Reference proteome</keyword>
<evidence type="ECO:0000256" key="1">
    <source>
        <dbReference type="SAM" id="Phobius"/>
    </source>
</evidence>
<keyword evidence="1" id="KW-1133">Transmembrane helix</keyword>
<sequence length="315" mass="33721">MTWATWIIAFLCAAAVGSRLGRLTVRPPSLARSSVVIAAVAVAGAATVRTPTLAVIIGPPGSLRPEIVFVGCWVLVAAATAMIAAAAWPVIRRRAIDRLTVVVPLLTVGVIVATAVTKHVVYSTVFIVAAGLFSLLVGVRYIAWHSLGRAIAVYLTGIAVVVGTLIADLRHVTPTSDLWAAAIVILSLACTSVMLESWFLARFDLRVNRRLSELLLTAHPELASADYSSATTVLRADDQVSQILDGLYLHAGAGVIIVEIDDVDALSPVDRARQVARWLHDSESTPIDPDLLTAPDGLSDRTWVRLLAREFNRLM</sequence>